<name>A0AAD2D902_EUPCR</name>
<protein>
    <submittedName>
        <fullName evidence="1">Uncharacterized protein</fullName>
    </submittedName>
</protein>
<dbReference type="EMBL" id="CAMPGE010026295">
    <property type="protein sequence ID" value="CAI2383990.1"/>
    <property type="molecule type" value="Genomic_DNA"/>
</dbReference>
<dbReference type="Proteomes" id="UP001295684">
    <property type="component" value="Unassembled WGS sequence"/>
</dbReference>
<proteinExistence type="predicted"/>
<gene>
    <name evidence="1" type="ORF">ECRASSUSDP1_LOCUS25509</name>
</gene>
<evidence type="ECO:0000313" key="1">
    <source>
        <dbReference type="EMBL" id="CAI2383990.1"/>
    </source>
</evidence>
<comment type="caution">
    <text evidence="1">The sequence shown here is derived from an EMBL/GenBank/DDBJ whole genome shotgun (WGS) entry which is preliminary data.</text>
</comment>
<keyword evidence="2" id="KW-1185">Reference proteome</keyword>
<accession>A0AAD2D902</accession>
<reference evidence="1" key="1">
    <citation type="submission" date="2023-07" db="EMBL/GenBank/DDBJ databases">
        <authorList>
            <consortium name="AG Swart"/>
            <person name="Singh M."/>
            <person name="Singh A."/>
            <person name="Seah K."/>
            <person name="Emmerich C."/>
        </authorList>
    </citation>
    <scope>NUCLEOTIDE SEQUENCE</scope>
    <source>
        <strain evidence="1">DP1</strain>
    </source>
</reference>
<sequence length="42" mass="4885">MDNIRNHIVSFIEILGKNNHQILVLISHEGHINIQKHTLESQ</sequence>
<dbReference type="AlphaFoldDB" id="A0AAD2D902"/>
<organism evidence="1 2">
    <name type="scientific">Euplotes crassus</name>
    <dbReference type="NCBI Taxonomy" id="5936"/>
    <lineage>
        <taxon>Eukaryota</taxon>
        <taxon>Sar</taxon>
        <taxon>Alveolata</taxon>
        <taxon>Ciliophora</taxon>
        <taxon>Intramacronucleata</taxon>
        <taxon>Spirotrichea</taxon>
        <taxon>Hypotrichia</taxon>
        <taxon>Euplotida</taxon>
        <taxon>Euplotidae</taxon>
        <taxon>Moneuplotes</taxon>
    </lineage>
</organism>
<evidence type="ECO:0000313" key="2">
    <source>
        <dbReference type="Proteomes" id="UP001295684"/>
    </source>
</evidence>